<reference evidence="3 4" key="1">
    <citation type="journal article" date="2021" name="Genome Biol.">
        <title>AFLAP: assembly-free linkage analysis pipeline using k-mers from genome sequencing data.</title>
        <authorList>
            <person name="Fletcher K."/>
            <person name="Zhang L."/>
            <person name="Gil J."/>
            <person name="Han R."/>
            <person name="Cavanaugh K."/>
            <person name="Michelmore R."/>
        </authorList>
    </citation>
    <scope>NUCLEOTIDE SEQUENCE [LARGE SCALE GENOMIC DNA]</scope>
    <source>
        <strain evidence="3 4">SF5</strain>
    </source>
</reference>
<dbReference type="InterPro" id="IPR006823">
    <property type="entry name" value="Ceramidase_alk"/>
</dbReference>
<dbReference type="RefSeq" id="XP_067815022.1">
    <property type="nucleotide sequence ID" value="XM_067959413.1"/>
</dbReference>
<sequence length="95" mass="11020">MTVSRRRWMEDSSRLDKGIWVMYLDDGDTDTSFRWERQGTFRSQVTIEWCISESTSKGKYRIKINGNRKHCLWRSVTSYSGASSAFLVVNSSVIA</sequence>
<organism evidence="3 4">
    <name type="scientific">Bremia lactucae</name>
    <name type="common">Lettuce downy mildew</name>
    <dbReference type="NCBI Taxonomy" id="4779"/>
    <lineage>
        <taxon>Eukaryota</taxon>
        <taxon>Sar</taxon>
        <taxon>Stramenopiles</taxon>
        <taxon>Oomycota</taxon>
        <taxon>Peronosporomycetes</taxon>
        <taxon>Peronosporales</taxon>
        <taxon>Peronosporaceae</taxon>
        <taxon>Bremia</taxon>
    </lineage>
</organism>
<dbReference type="InterPro" id="IPR031331">
    <property type="entry name" value="NEUT/ALK_ceramidase_C"/>
</dbReference>
<name>A0A976FEZ2_BRELC</name>
<dbReference type="PANTHER" id="PTHR12670">
    <property type="entry name" value="CERAMIDASE"/>
    <property type="match status" value="1"/>
</dbReference>
<comment type="caution">
    <text evidence="3">The sequence shown here is derived from an EMBL/GenBank/DDBJ whole genome shotgun (WGS) entry which is preliminary data.</text>
</comment>
<dbReference type="GO" id="GO:0005576">
    <property type="term" value="C:extracellular region"/>
    <property type="evidence" value="ECO:0007669"/>
    <property type="project" value="TreeGrafter"/>
</dbReference>
<dbReference type="OrthoDB" id="191371at2759"/>
<evidence type="ECO:0000256" key="1">
    <source>
        <dbReference type="ARBA" id="ARBA00009835"/>
    </source>
</evidence>
<accession>A0A976FEZ2</accession>
<evidence type="ECO:0000313" key="4">
    <source>
        <dbReference type="Proteomes" id="UP000294530"/>
    </source>
</evidence>
<dbReference type="Pfam" id="PF17048">
    <property type="entry name" value="Ceramidse_alk_C"/>
    <property type="match status" value="1"/>
</dbReference>
<dbReference type="Gene3D" id="2.60.40.2300">
    <property type="entry name" value="Neutral/alkaline non-lysosomal ceramidase, C-terminal domain"/>
    <property type="match status" value="1"/>
</dbReference>
<proteinExistence type="inferred from homology"/>
<dbReference type="GO" id="GO:0046512">
    <property type="term" value="P:sphingosine biosynthetic process"/>
    <property type="evidence" value="ECO:0007669"/>
    <property type="project" value="TreeGrafter"/>
</dbReference>
<dbReference type="KEGG" id="blac:94345084"/>
<dbReference type="GO" id="GO:0016020">
    <property type="term" value="C:membrane"/>
    <property type="evidence" value="ECO:0007669"/>
    <property type="project" value="GOC"/>
</dbReference>
<dbReference type="AlphaFoldDB" id="A0A976FEZ2"/>
<evidence type="ECO:0000313" key="3">
    <source>
        <dbReference type="EMBL" id="TDH65523.1"/>
    </source>
</evidence>
<dbReference type="GO" id="GO:0042759">
    <property type="term" value="P:long-chain fatty acid biosynthetic process"/>
    <property type="evidence" value="ECO:0007669"/>
    <property type="project" value="TreeGrafter"/>
</dbReference>
<dbReference type="PANTHER" id="PTHR12670:SF1">
    <property type="entry name" value="NEUTRAL CERAMIDASE"/>
    <property type="match status" value="1"/>
</dbReference>
<evidence type="ECO:0000259" key="2">
    <source>
        <dbReference type="Pfam" id="PF17048"/>
    </source>
</evidence>
<protein>
    <recommendedName>
        <fullName evidence="2">Neutral/alkaline non-lysosomal ceramidase C-terminal domain-containing protein</fullName>
    </recommendedName>
</protein>
<dbReference type="InterPro" id="IPR038445">
    <property type="entry name" value="NCDase_C_sf"/>
</dbReference>
<comment type="similarity">
    <text evidence="1">Belongs to the neutral ceramidase family.</text>
</comment>
<feature type="domain" description="Neutral/alkaline non-lysosomal ceramidase C-terminal" evidence="2">
    <location>
        <begin position="16"/>
        <end position="88"/>
    </location>
</feature>
<dbReference type="GO" id="GO:0046514">
    <property type="term" value="P:ceramide catabolic process"/>
    <property type="evidence" value="ECO:0007669"/>
    <property type="project" value="InterPro"/>
</dbReference>
<keyword evidence="4" id="KW-1185">Reference proteome</keyword>
<dbReference type="GO" id="GO:0017040">
    <property type="term" value="F:N-acylsphingosine amidohydrolase activity"/>
    <property type="evidence" value="ECO:0007669"/>
    <property type="project" value="InterPro"/>
</dbReference>
<dbReference type="EMBL" id="SHOA02000013">
    <property type="protein sequence ID" value="TDH65523.1"/>
    <property type="molecule type" value="Genomic_DNA"/>
</dbReference>
<dbReference type="Proteomes" id="UP000294530">
    <property type="component" value="Unassembled WGS sequence"/>
</dbReference>
<gene>
    <name evidence="3" type="ORF">CCR75_001309</name>
</gene>
<dbReference type="GeneID" id="94345084"/>